<keyword evidence="3" id="KW-0482">Metalloprotease</keyword>
<dbReference type="InterPro" id="IPR052710">
    <property type="entry name" value="CAAX_protease"/>
</dbReference>
<feature type="transmembrane region" description="Helical" evidence="1">
    <location>
        <begin position="199"/>
        <end position="216"/>
    </location>
</feature>
<feature type="transmembrane region" description="Helical" evidence="1">
    <location>
        <begin position="246"/>
        <end position="274"/>
    </location>
</feature>
<feature type="transmembrane region" description="Helical" evidence="1">
    <location>
        <begin position="38"/>
        <end position="57"/>
    </location>
</feature>
<dbReference type="OrthoDB" id="2035856at2"/>
<reference evidence="3 4" key="1">
    <citation type="submission" date="2018-07" db="EMBL/GenBank/DDBJ databases">
        <title>Anaerosacharophilus polymeroproducens gen. nov. sp. nov., an anaerobic bacterium isolated from salt field.</title>
        <authorList>
            <person name="Kim W."/>
            <person name="Yang S.-H."/>
            <person name="Oh J."/>
            <person name="Lee J.-H."/>
            <person name="Kwon K.K."/>
        </authorList>
    </citation>
    <scope>NUCLEOTIDE SEQUENCE [LARGE SCALE GENOMIC DNA]</scope>
    <source>
        <strain evidence="3 4">MCWD5</strain>
    </source>
</reference>
<dbReference type="Pfam" id="PF02517">
    <property type="entry name" value="Rce1-like"/>
    <property type="match status" value="1"/>
</dbReference>
<keyword evidence="1" id="KW-1133">Transmembrane helix</keyword>
<keyword evidence="4" id="KW-1185">Reference proteome</keyword>
<evidence type="ECO:0000259" key="2">
    <source>
        <dbReference type="Pfam" id="PF02517"/>
    </source>
</evidence>
<dbReference type="RefSeq" id="WP_115482624.1">
    <property type="nucleotide sequence ID" value="NZ_QRCT01000048.1"/>
</dbReference>
<keyword evidence="1" id="KW-0472">Membrane</keyword>
<name>A0A371AT97_9FIRM</name>
<dbReference type="InterPro" id="IPR003675">
    <property type="entry name" value="Rce1/LyrA-like_dom"/>
</dbReference>
<keyword evidence="3" id="KW-0378">Hydrolase</keyword>
<feature type="transmembrane region" description="Helical" evidence="1">
    <location>
        <begin position="118"/>
        <end position="137"/>
    </location>
</feature>
<feature type="transmembrane region" description="Helical" evidence="1">
    <location>
        <begin position="295"/>
        <end position="313"/>
    </location>
</feature>
<dbReference type="Proteomes" id="UP000255036">
    <property type="component" value="Unassembled WGS sequence"/>
</dbReference>
<accession>A0A371AT97</accession>
<gene>
    <name evidence="3" type="ORF">DWV06_13025</name>
</gene>
<sequence>MRTTKNAGILFLIITIVYILGIFTIFKLNMNGIQLSTYLLLLVSQGFIVIPGLIFLLVTKSNPIRLIPYRKIKISNLLLVVLITYLMIPLMSTISMISQFFVKDVASKAIGSLMDGPFLLNFLFIAVSPAIFEEFIFRGIMFHTMRKASIKYAALISSIMFGLVHLNFNQFCYTVFMGVFFALLIEATGSIYSSMTAHLIINGNSVILLTVINLIIKKANELGLSTDLFSKQSGQSLQFHDGLSTIQILISVGVWILISIGTAVLAGVVFIVLCKRCNRWEHVKSIWKEEKKEKIVTFPLIFGVCICILFMFFREFII</sequence>
<feature type="transmembrane region" description="Helical" evidence="1">
    <location>
        <begin position="77"/>
        <end position="98"/>
    </location>
</feature>
<dbReference type="AlphaFoldDB" id="A0A371AT97"/>
<evidence type="ECO:0000256" key="1">
    <source>
        <dbReference type="SAM" id="Phobius"/>
    </source>
</evidence>
<feature type="domain" description="CAAX prenyl protease 2/Lysostaphin resistance protein A-like" evidence="2">
    <location>
        <begin position="118"/>
        <end position="202"/>
    </location>
</feature>
<feature type="transmembrane region" description="Helical" evidence="1">
    <location>
        <begin position="7"/>
        <end position="26"/>
    </location>
</feature>
<dbReference type="PANTHER" id="PTHR36435:SF1">
    <property type="entry name" value="CAAX AMINO TERMINAL PROTEASE FAMILY PROTEIN"/>
    <property type="match status" value="1"/>
</dbReference>
<organism evidence="3 4">
    <name type="scientific">Anaerosacchariphilus polymeriproducens</name>
    <dbReference type="NCBI Taxonomy" id="1812858"/>
    <lineage>
        <taxon>Bacteria</taxon>
        <taxon>Bacillati</taxon>
        <taxon>Bacillota</taxon>
        <taxon>Clostridia</taxon>
        <taxon>Lachnospirales</taxon>
        <taxon>Lachnospiraceae</taxon>
        <taxon>Anaerosacchariphilus</taxon>
    </lineage>
</organism>
<protein>
    <submittedName>
        <fullName evidence="3">CPBP family intramembrane metalloprotease</fullName>
    </submittedName>
</protein>
<feature type="transmembrane region" description="Helical" evidence="1">
    <location>
        <begin position="174"/>
        <end position="192"/>
    </location>
</feature>
<dbReference type="GO" id="GO:0008237">
    <property type="term" value="F:metallopeptidase activity"/>
    <property type="evidence" value="ECO:0007669"/>
    <property type="project" value="UniProtKB-KW"/>
</dbReference>
<dbReference type="GO" id="GO:0004175">
    <property type="term" value="F:endopeptidase activity"/>
    <property type="evidence" value="ECO:0007669"/>
    <property type="project" value="UniProtKB-ARBA"/>
</dbReference>
<keyword evidence="3" id="KW-0645">Protease</keyword>
<dbReference type="GO" id="GO:0080120">
    <property type="term" value="P:CAAX-box protein maturation"/>
    <property type="evidence" value="ECO:0007669"/>
    <property type="project" value="UniProtKB-ARBA"/>
</dbReference>
<evidence type="ECO:0000313" key="3">
    <source>
        <dbReference type="EMBL" id="RDU22690.1"/>
    </source>
</evidence>
<keyword evidence="1" id="KW-0812">Transmembrane</keyword>
<dbReference type="GO" id="GO:0006508">
    <property type="term" value="P:proteolysis"/>
    <property type="evidence" value="ECO:0007669"/>
    <property type="project" value="UniProtKB-KW"/>
</dbReference>
<comment type="caution">
    <text evidence="3">The sequence shown here is derived from an EMBL/GenBank/DDBJ whole genome shotgun (WGS) entry which is preliminary data.</text>
</comment>
<dbReference type="EMBL" id="QRCT01000048">
    <property type="protein sequence ID" value="RDU22690.1"/>
    <property type="molecule type" value="Genomic_DNA"/>
</dbReference>
<evidence type="ECO:0000313" key="4">
    <source>
        <dbReference type="Proteomes" id="UP000255036"/>
    </source>
</evidence>
<proteinExistence type="predicted"/>
<feature type="transmembrane region" description="Helical" evidence="1">
    <location>
        <begin position="149"/>
        <end position="168"/>
    </location>
</feature>
<dbReference type="PANTHER" id="PTHR36435">
    <property type="entry name" value="SLR1288 PROTEIN"/>
    <property type="match status" value="1"/>
</dbReference>